<dbReference type="Proteomes" id="UP000318102">
    <property type="component" value="Unassembled WGS sequence"/>
</dbReference>
<keyword evidence="2 4" id="KW-0238">DNA-binding</keyword>
<keyword evidence="3" id="KW-0804">Transcription</keyword>
<dbReference type="RefSeq" id="WP_144993066.1">
    <property type="nucleotide sequence ID" value="NZ_VNJK01000003.1"/>
</dbReference>
<feature type="DNA-binding region" description="H-T-H motif" evidence="4">
    <location>
        <begin position="29"/>
        <end position="48"/>
    </location>
</feature>
<dbReference type="Pfam" id="PF16925">
    <property type="entry name" value="TetR_C_13"/>
    <property type="match status" value="1"/>
</dbReference>
<dbReference type="PRINTS" id="PR00455">
    <property type="entry name" value="HTHTETR"/>
</dbReference>
<reference evidence="6 7" key="1">
    <citation type="submission" date="2019-07" db="EMBL/GenBank/DDBJ databases">
        <authorList>
            <person name="Kim J."/>
        </authorList>
    </citation>
    <scope>NUCLEOTIDE SEQUENCE [LARGE SCALE GENOMIC DNA]</scope>
    <source>
        <strain evidence="6 7">N4</strain>
    </source>
</reference>
<dbReference type="GO" id="GO:0003677">
    <property type="term" value="F:DNA binding"/>
    <property type="evidence" value="ECO:0007669"/>
    <property type="project" value="UniProtKB-UniRule"/>
</dbReference>
<dbReference type="AlphaFoldDB" id="A0A559IKF9"/>
<dbReference type="InterPro" id="IPR011075">
    <property type="entry name" value="TetR_C"/>
</dbReference>
<dbReference type="Gene3D" id="1.10.357.10">
    <property type="entry name" value="Tetracycline Repressor, domain 2"/>
    <property type="match status" value="1"/>
</dbReference>
<name>A0A559IKF9_9BACL</name>
<dbReference type="SUPFAM" id="SSF46689">
    <property type="entry name" value="Homeodomain-like"/>
    <property type="match status" value="1"/>
</dbReference>
<sequence length="203" mass="23192">MKKRKSSNRDTVLRVAAELFLKAGYHSTSMDDIVAISKVSKTNIYYHFASKEAILLEIVDDAVAYYDARSALIIAQQHVDVITRIEFLLRLIAYDPYQQDCRVGGTFLTLFAQTSREVPAVRERIDKFFRSKQQLLEQLLEEGISNGQLHVSLPIPQTAALVLSIFEGGLFLSEVYQDGDLLQHVFQSLEWLMRVQSPMRTTY</sequence>
<organism evidence="6 7">
    <name type="scientific">Paenibacillus agilis</name>
    <dbReference type="NCBI Taxonomy" id="3020863"/>
    <lineage>
        <taxon>Bacteria</taxon>
        <taxon>Bacillati</taxon>
        <taxon>Bacillota</taxon>
        <taxon>Bacilli</taxon>
        <taxon>Bacillales</taxon>
        <taxon>Paenibacillaceae</taxon>
        <taxon>Paenibacillus</taxon>
    </lineage>
</organism>
<proteinExistence type="predicted"/>
<keyword evidence="7" id="KW-1185">Reference proteome</keyword>
<comment type="caution">
    <text evidence="6">The sequence shown here is derived from an EMBL/GenBank/DDBJ whole genome shotgun (WGS) entry which is preliminary data.</text>
</comment>
<dbReference type="PANTHER" id="PTHR47506:SF1">
    <property type="entry name" value="HTH-TYPE TRANSCRIPTIONAL REGULATOR YJDC"/>
    <property type="match status" value="1"/>
</dbReference>
<evidence type="ECO:0000256" key="2">
    <source>
        <dbReference type="ARBA" id="ARBA00023125"/>
    </source>
</evidence>
<dbReference type="Pfam" id="PF00440">
    <property type="entry name" value="TetR_N"/>
    <property type="match status" value="1"/>
</dbReference>
<dbReference type="EMBL" id="VNJK01000003">
    <property type="protein sequence ID" value="TVX88144.1"/>
    <property type="molecule type" value="Genomic_DNA"/>
</dbReference>
<evidence type="ECO:0000256" key="4">
    <source>
        <dbReference type="PROSITE-ProRule" id="PRU00335"/>
    </source>
</evidence>
<gene>
    <name evidence="6" type="ORF">FPZ44_19760</name>
</gene>
<dbReference type="PROSITE" id="PS50977">
    <property type="entry name" value="HTH_TETR_2"/>
    <property type="match status" value="1"/>
</dbReference>
<dbReference type="InterPro" id="IPR001647">
    <property type="entry name" value="HTH_TetR"/>
</dbReference>
<accession>A0A559IKF9</accession>
<dbReference type="PANTHER" id="PTHR47506">
    <property type="entry name" value="TRANSCRIPTIONAL REGULATORY PROTEIN"/>
    <property type="match status" value="1"/>
</dbReference>
<dbReference type="InterPro" id="IPR009057">
    <property type="entry name" value="Homeodomain-like_sf"/>
</dbReference>
<dbReference type="OrthoDB" id="9814703at2"/>
<feature type="domain" description="HTH tetR-type" evidence="5">
    <location>
        <begin position="6"/>
        <end position="66"/>
    </location>
</feature>
<evidence type="ECO:0000256" key="3">
    <source>
        <dbReference type="ARBA" id="ARBA00023163"/>
    </source>
</evidence>
<dbReference type="SUPFAM" id="SSF48498">
    <property type="entry name" value="Tetracyclin repressor-like, C-terminal domain"/>
    <property type="match status" value="1"/>
</dbReference>
<dbReference type="InterPro" id="IPR036271">
    <property type="entry name" value="Tet_transcr_reg_TetR-rel_C_sf"/>
</dbReference>
<keyword evidence="1" id="KW-0805">Transcription regulation</keyword>
<evidence type="ECO:0000313" key="6">
    <source>
        <dbReference type="EMBL" id="TVX88144.1"/>
    </source>
</evidence>
<dbReference type="InterPro" id="IPR023772">
    <property type="entry name" value="DNA-bd_HTH_TetR-type_CS"/>
</dbReference>
<dbReference type="PROSITE" id="PS01081">
    <property type="entry name" value="HTH_TETR_1"/>
    <property type="match status" value="1"/>
</dbReference>
<evidence type="ECO:0000259" key="5">
    <source>
        <dbReference type="PROSITE" id="PS50977"/>
    </source>
</evidence>
<protein>
    <submittedName>
        <fullName evidence="6">TetR/AcrR family transcriptional regulator</fullName>
    </submittedName>
</protein>
<evidence type="ECO:0000313" key="7">
    <source>
        <dbReference type="Proteomes" id="UP000318102"/>
    </source>
</evidence>
<evidence type="ECO:0000256" key="1">
    <source>
        <dbReference type="ARBA" id="ARBA00023015"/>
    </source>
</evidence>